<feature type="domain" description="HD-GYP" evidence="3">
    <location>
        <begin position="155"/>
        <end position="350"/>
    </location>
</feature>
<dbReference type="RefSeq" id="WP_284217961.1">
    <property type="nucleotide sequence ID" value="NZ_BSOT01000006.1"/>
</dbReference>
<evidence type="ECO:0000259" key="2">
    <source>
        <dbReference type="PROSITE" id="PS50110"/>
    </source>
</evidence>
<dbReference type="SUPFAM" id="SSF52172">
    <property type="entry name" value="CheY-like"/>
    <property type="match status" value="1"/>
</dbReference>
<dbReference type="InterPro" id="IPR037522">
    <property type="entry name" value="HD_GYP_dom"/>
</dbReference>
<dbReference type="CDD" id="cd00077">
    <property type="entry name" value="HDc"/>
    <property type="match status" value="1"/>
</dbReference>
<proteinExistence type="predicted"/>
<name>A0AA37SXL0_9ALTE</name>
<dbReference type="PANTHER" id="PTHR45228:SF1">
    <property type="entry name" value="CYCLIC DI-GMP PHOSPHODIESTERASE TM_0186"/>
    <property type="match status" value="1"/>
</dbReference>
<accession>A0AA37SXL0</accession>
<sequence length="350" mass="39891">MKSGKDIHILIVDDVSENIQVAMNILREESYMFSFASDGQEALELIKCNSFDLILLDIMMPKVNGYDVCRQIKEMENVKDIPVIFLTAKADVDSISQGFLAGGVDYIVKPFHANELLVRVKTHVELALSRKALKEHSDEVQTKARLQAERLTKEIEENQCEMIYILMEVMESTSDETGQHIKRVADTSKLLAQYVDYLSDEEVNAIFLASPMHDIGKIAIPKHILHKPGRLTDDEMTLMKTHAEKGYDLLKNSKRRLTTAAAIIAREHHEKWDGSGYPRGLKGEEIHIFGRIVALADVFDALTHKRQYKNAWSVEDAVEYIKQNSGIHFDPFLVEVLVEHLPEFLEIMKQ</sequence>
<dbReference type="SUPFAM" id="SSF109604">
    <property type="entry name" value="HD-domain/PDEase-like"/>
    <property type="match status" value="1"/>
</dbReference>
<evidence type="ECO:0000313" key="4">
    <source>
        <dbReference type="EMBL" id="GLR71616.1"/>
    </source>
</evidence>
<dbReference type="Pfam" id="PF13487">
    <property type="entry name" value="HD_5"/>
    <property type="match status" value="1"/>
</dbReference>
<dbReference type="SMART" id="SM00471">
    <property type="entry name" value="HDc"/>
    <property type="match status" value="1"/>
</dbReference>
<keyword evidence="1" id="KW-0597">Phosphoprotein</keyword>
<organism evidence="4 5">
    <name type="scientific">Agaribacter marinus</name>
    <dbReference type="NCBI Taxonomy" id="1431249"/>
    <lineage>
        <taxon>Bacteria</taxon>
        <taxon>Pseudomonadati</taxon>
        <taxon>Pseudomonadota</taxon>
        <taxon>Gammaproteobacteria</taxon>
        <taxon>Alteromonadales</taxon>
        <taxon>Alteromonadaceae</taxon>
        <taxon>Agaribacter</taxon>
    </lineage>
</organism>
<dbReference type="GO" id="GO:0008081">
    <property type="term" value="F:phosphoric diester hydrolase activity"/>
    <property type="evidence" value="ECO:0007669"/>
    <property type="project" value="UniProtKB-ARBA"/>
</dbReference>
<dbReference type="PANTHER" id="PTHR45228">
    <property type="entry name" value="CYCLIC DI-GMP PHOSPHODIESTERASE TM_0186-RELATED"/>
    <property type="match status" value="1"/>
</dbReference>
<dbReference type="InterPro" id="IPR011006">
    <property type="entry name" value="CheY-like_superfamily"/>
</dbReference>
<dbReference type="Pfam" id="PF00072">
    <property type="entry name" value="Response_reg"/>
    <property type="match status" value="1"/>
</dbReference>
<dbReference type="Proteomes" id="UP001156601">
    <property type="component" value="Unassembled WGS sequence"/>
</dbReference>
<dbReference type="AlphaFoldDB" id="A0AA37SXL0"/>
<feature type="domain" description="Response regulatory" evidence="2">
    <location>
        <begin position="8"/>
        <end position="124"/>
    </location>
</feature>
<dbReference type="GO" id="GO:0000160">
    <property type="term" value="P:phosphorelay signal transduction system"/>
    <property type="evidence" value="ECO:0007669"/>
    <property type="project" value="InterPro"/>
</dbReference>
<reference evidence="4" key="1">
    <citation type="journal article" date="2014" name="Int. J. Syst. Evol. Microbiol.">
        <title>Complete genome sequence of Corynebacterium casei LMG S-19264T (=DSM 44701T), isolated from a smear-ripened cheese.</title>
        <authorList>
            <consortium name="US DOE Joint Genome Institute (JGI-PGF)"/>
            <person name="Walter F."/>
            <person name="Albersmeier A."/>
            <person name="Kalinowski J."/>
            <person name="Ruckert C."/>
        </authorList>
    </citation>
    <scope>NUCLEOTIDE SEQUENCE</scope>
    <source>
        <strain evidence="4">NBRC 110023</strain>
    </source>
</reference>
<evidence type="ECO:0000313" key="5">
    <source>
        <dbReference type="Proteomes" id="UP001156601"/>
    </source>
</evidence>
<dbReference type="InterPro" id="IPR052020">
    <property type="entry name" value="Cyclic_di-GMP/3'3'-cGAMP_PDE"/>
</dbReference>
<dbReference type="Gene3D" id="3.40.50.2300">
    <property type="match status" value="1"/>
</dbReference>
<dbReference type="Gene3D" id="1.10.3210.10">
    <property type="entry name" value="Hypothetical protein af1432"/>
    <property type="match status" value="1"/>
</dbReference>
<feature type="modified residue" description="4-aspartylphosphate" evidence="1">
    <location>
        <position position="57"/>
    </location>
</feature>
<dbReference type="PROSITE" id="PS50110">
    <property type="entry name" value="RESPONSE_REGULATORY"/>
    <property type="match status" value="1"/>
</dbReference>
<dbReference type="SMART" id="SM00448">
    <property type="entry name" value="REC"/>
    <property type="match status" value="1"/>
</dbReference>
<evidence type="ECO:0000259" key="3">
    <source>
        <dbReference type="PROSITE" id="PS51832"/>
    </source>
</evidence>
<dbReference type="InterPro" id="IPR001789">
    <property type="entry name" value="Sig_transdc_resp-reg_receiver"/>
</dbReference>
<dbReference type="PROSITE" id="PS51832">
    <property type="entry name" value="HD_GYP"/>
    <property type="match status" value="1"/>
</dbReference>
<keyword evidence="5" id="KW-1185">Reference proteome</keyword>
<dbReference type="EMBL" id="BSOT01000006">
    <property type="protein sequence ID" value="GLR71616.1"/>
    <property type="molecule type" value="Genomic_DNA"/>
</dbReference>
<comment type="caution">
    <text evidence="4">The sequence shown here is derived from an EMBL/GenBank/DDBJ whole genome shotgun (WGS) entry which is preliminary data.</text>
</comment>
<gene>
    <name evidence="4" type="ORF">GCM10007852_25240</name>
</gene>
<evidence type="ECO:0000256" key="1">
    <source>
        <dbReference type="PROSITE-ProRule" id="PRU00169"/>
    </source>
</evidence>
<reference evidence="4" key="2">
    <citation type="submission" date="2023-01" db="EMBL/GenBank/DDBJ databases">
        <title>Draft genome sequence of Agaribacter marinus strain NBRC 110023.</title>
        <authorList>
            <person name="Sun Q."/>
            <person name="Mori K."/>
        </authorList>
    </citation>
    <scope>NUCLEOTIDE SEQUENCE</scope>
    <source>
        <strain evidence="4">NBRC 110023</strain>
    </source>
</reference>
<protein>
    <submittedName>
        <fullName evidence="4">Two-component system response regulator</fullName>
    </submittedName>
</protein>
<dbReference type="InterPro" id="IPR003607">
    <property type="entry name" value="HD/PDEase_dom"/>
</dbReference>